<dbReference type="PANTHER" id="PTHR43710:SF5">
    <property type="entry name" value="INDOLEPYRUVATE FERREDOXIN OXIDOREDUCTASE ALPHA SUBUNIT"/>
    <property type="match status" value="1"/>
</dbReference>
<dbReference type="NCBIfam" id="TIGR03336">
    <property type="entry name" value="IOR_alpha"/>
    <property type="match status" value="1"/>
</dbReference>
<dbReference type="Pfam" id="PF02775">
    <property type="entry name" value="TPP_enzyme_C"/>
    <property type="match status" value="1"/>
</dbReference>
<evidence type="ECO:0000256" key="3">
    <source>
        <dbReference type="ARBA" id="ARBA00012812"/>
    </source>
</evidence>
<keyword evidence="17" id="KW-0670">Pyruvate</keyword>
<proteinExistence type="predicted"/>
<dbReference type="Pfam" id="PF00037">
    <property type="entry name" value="Fer4"/>
    <property type="match status" value="1"/>
</dbReference>
<evidence type="ECO:0000256" key="13">
    <source>
        <dbReference type="ARBA" id="ARBA00048332"/>
    </source>
</evidence>
<dbReference type="InterPro" id="IPR029061">
    <property type="entry name" value="THDP-binding"/>
</dbReference>
<dbReference type="Gene3D" id="3.30.70.20">
    <property type="match status" value="1"/>
</dbReference>
<feature type="domain" description="4Fe-4S ferredoxin-type" evidence="16">
    <location>
        <begin position="516"/>
        <end position="539"/>
    </location>
</feature>
<feature type="binding site" evidence="15">
    <location>
        <position position="557"/>
    </location>
    <ligand>
        <name>[4Fe-4S] cluster</name>
        <dbReference type="ChEBI" id="CHEBI:49883"/>
        <label>2</label>
    </ligand>
</feature>
<protein>
    <recommendedName>
        <fullName evidence="4 14">Indolepyruvate oxidoreductase subunit IorA</fullName>
        <shortName evidence="14">IOR</shortName>
        <ecNumber evidence="3 14">1.2.7.8</ecNumber>
    </recommendedName>
    <alternativeName>
        <fullName evidence="12 14">Indolepyruvate ferredoxin oxidoreductase subunit alpha</fullName>
    </alternativeName>
</protein>
<evidence type="ECO:0000256" key="8">
    <source>
        <dbReference type="ARBA" id="ARBA00022982"/>
    </source>
</evidence>
<evidence type="ECO:0000256" key="10">
    <source>
        <dbReference type="ARBA" id="ARBA00023004"/>
    </source>
</evidence>
<comment type="catalytic activity">
    <reaction evidence="13 14">
        <text>indole-3-pyruvate + 2 oxidized [2Fe-2S]-[ferredoxin] + CoA = (indol-3-yl)acetyl-CoA + 2 reduced [2Fe-2S]-[ferredoxin] + CO2 + H(+)</text>
        <dbReference type="Rhea" id="RHEA:12645"/>
        <dbReference type="Rhea" id="RHEA-COMP:10000"/>
        <dbReference type="Rhea" id="RHEA-COMP:10001"/>
        <dbReference type="ChEBI" id="CHEBI:15378"/>
        <dbReference type="ChEBI" id="CHEBI:16526"/>
        <dbReference type="ChEBI" id="CHEBI:17640"/>
        <dbReference type="ChEBI" id="CHEBI:33737"/>
        <dbReference type="ChEBI" id="CHEBI:33738"/>
        <dbReference type="ChEBI" id="CHEBI:57271"/>
        <dbReference type="ChEBI" id="CHEBI:57287"/>
        <dbReference type="EC" id="1.2.7.8"/>
    </reaction>
</comment>
<feature type="domain" description="4Fe-4S ferredoxin-type" evidence="16">
    <location>
        <begin position="545"/>
        <end position="574"/>
    </location>
</feature>
<evidence type="ECO:0000256" key="15">
    <source>
        <dbReference type="PIRSR" id="PIRSR006439-50"/>
    </source>
</evidence>
<feature type="binding site" evidence="15">
    <location>
        <position position="529"/>
    </location>
    <ligand>
        <name>[4Fe-4S] cluster</name>
        <dbReference type="ChEBI" id="CHEBI:49883"/>
        <label>1</label>
    </ligand>
</feature>
<feature type="binding site" evidence="15">
    <location>
        <position position="526"/>
    </location>
    <ligand>
        <name>[4Fe-4S] cluster</name>
        <dbReference type="ChEBI" id="CHEBI:49883"/>
        <label>1</label>
    </ligand>
</feature>
<dbReference type="GO" id="GO:0043805">
    <property type="term" value="F:indolepyruvate ferredoxin oxidoreductase activity"/>
    <property type="evidence" value="ECO:0007669"/>
    <property type="project" value="UniProtKB-UniRule"/>
</dbReference>
<keyword evidence="6 14" id="KW-0004">4Fe-4S</keyword>
<keyword evidence="18" id="KW-1185">Reference proteome</keyword>
<feature type="binding site" evidence="15">
    <location>
        <position position="560"/>
    </location>
    <ligand>
        <name>[4Fe-4S] cluster</name>
        <dbReference type="ChEBI" id="CHEBI:49883"/>
        <label>2</label>
    </ligand>
</feature>
<dbReference type="OrthoDB" id="9804603at2"/>
<keyword evidence="11 14" id="KW-0411">Iron-sulfur</keyword>
<evidence type="ECO:0000256" key="5">
    <source>
        <dbReference type="ARBA" id="ARBA00022448"/>
    </source>
</evidence>
<dbReference type="FunFam" id="3.40.50.970:FF:000039">
    <property type="entry name" value="Indolepyruvate oxidoreductase subunit IorA"/>
    <property type="match status" value="1"/>
</dbReference>
<accession>A0A7C8HEP2</accession>
<comment type="cofactor">
    <cofactor evidence="14 15">
        <name>[4Fe-4S] cluster</name>
        <dbReference type="ChEBI" id="CHEBI:49883"/>
    </cofactor>
    <text evidence="14 15">Binds 2 [4Fe-4S] clusters. In this family the first cluster has a non-standard and varying [4Fe-4S] binding motif CX(2)CX(2)CX(4-5)CP.</text>
</comment>
<reference evidence="17 18" key="1">
    <citation type="submission" date="2019-12" db="EMBL/GenBank/DDBJ databases">
        <title>Defluviitalea raffinosedens, isolated from a biogas fermenter, genome sequencing and characterization.</title>
        <authorList>
            <person name="Rettenmaier R."/>
            <person name="Schneider M."/>
            <person name="Neuhaus K."/>
            <person name="Liebl W."/>
            <person name="Zverlov V."/>
        </authorList>
    </citation>
    <scope>NUCLEOTIDE SEQUENCE [LARGE SCALE GENOMIC DNA]</scope>
    <source>
        <strain evidence="17 18">249c-K6</strain>
    </source>
</reference>
<dbReference type="InterPro" id="IPR011766">
    <property type="entry name" value="TPP_enzyme_TPP-bd"/>
</dbReference>
<dbReference type="InterPro" id="IPR017896">
    <property type="entry name" value="4Fe4S_Fe-S-bd"/>
</dbReference>
<evidence type="ECO:0000256" key="2">
    <source>
        <dbReference type="ARBA" id="ARBA00011238"/>
    </source>
</evidence>
<sequence>MKKLMLGNEAVARGAYEGGVRVATAYPGTPSTEITEFVAKYDEIYAEWAPNEKVAMEVAIGASLGGARAMVAMKHVGLNVAADPLFTVSYTGVNGGLVVVVADDPGMHSSQNEQDSRCYARAAHIPMLEPSDSQEAKDYMKRALELSEQYDTPVLLRMTTRVSHAQSVVETGEREEIEFKPYEKNIGKNVMMPAMAVKRHIVVENRMKELAKAANTMDFNRIEWADKKIGVITSGISYQYVKEALPEASVLKLGMVHPLPKELIQEFAKEVNTLYVAEELEPIIEEQIKNMGISVIGKEIFSVQGELSVRKIASAIDKREVTVREPEALPGRPPVLCPGCPHRGMYYVINKMKLHAAGDIGCYTLGALPPLGSMDACVCMGASVGMAHGIEKARGRDFAKNWVGIIGDSTFIHSGITGLIDIVYNKGMSTVIILDNSTTGMTGHQDNPTTGKTIKGEPAPVLNLVELSKAIGVRNVRVVDPFELKEVETVLKEETTRDEPSVIIASRPCALLSKKKAPVYKISDACVQCGLCLRLGCPSIEKQDGKIIINDALCNGCGLCTKVCRTGAIVREAE</sequence>
<feature type="binding site" evidence="15">
    <location>
        <position position="564"/>
    </location>
    <ligand>
        <name>[4Fe-4S] cluster</name>
        <dbReference type="ChEBI" id="CHEBI:49883"/>
        <label>1</label>
    </ligand>
</feature>
<dbReference type="PIRSF" id="PIRSF006439">
    <property type="entry name" value="Indolepyruvate_ferr_oxidored"/>
    <property type="match status" value="1"/>
</dbReference>
<dbReference type="GO" id="GO:0051539">
    <property type="term" value="F:4 iron, 4 sulfur cluster binding"/>
    <property type="evidence" value="ECO:0007669"/>
    <property type="project" value="UniProtKB-UniRule"/>
</dbReference>
<dbReference type="Gene3D" id="3.40.50.970">
    <property type="match status" value="2"/>
</dbReference>
<dbReference type="Proteomes" id="UP000483018">
    <property type="component" value="Unassembled WGS sequence"/>
</dbReference>
<dbReference type="GO" id="GO:0046872">
    <property type="term" value="F:metal ion binding"/>
    <property type="evidence" value="ECO:0007669"/>
    <property type="project" value="UniProtKB-UniRule"/>
</dbReference>
<evidence type="ECO:0000256" key="4">
    <source>
        <dbReference type="ARBA" id="ARBA00017710"/>
    </source>
</evidence>
<dbReference type="InterPro" id="IPR002880">
    <property type="entry name" value="Pyrv_Fd/Flavodoxin_OxRdtase_N"/>
</dbReference>
<evidence type="ECO:0000256" key="1">
    <source>
        <dbReference type="ARBA" id="ARBA00002995"/>
    </source>
</evidence>
<dbReference type="InterPro" id="IPR009014">
    <property type="entry name" value="Transketo_C/PFOR_II"/>
</dbReference>
<dbReference type="PANTHER" id="PTHR43710">
    <property type="entry name" value="2-HYDROXYACYL-COA LYASE"/>
    <property type="match status" value="1"/>
</dbReference>
<evidence type="ECO:0000256" key="9">
    <source>
        <dbReference type="ARBA" id="ARBA00023002"/>
    </source>
</evidence>
<dbReference type="CDD" id="cd02008">
    <property type="entry name" value="TPP_IOR_alpha"/>
    <property type="match status" value="1"/>
</dbReference>
<comment type="function">
    <text evidence="1 14">Catalyzes the ferredoxin-dependent oxidative decarboxylation of arylpyruvates.</text>
</comment>
<evidence type="ECO:0000256" key="12">
    <source>
        <dbReference type="ARBA" id="ARBA00030514"/>
    </source>
</evidence>
<keyword evidence="8 14" id="KW-0249">Electron transport</keyword>
<dbReference type="GO" id="GO:0030976">
    <property type="term" value="F:thiamine pyrophosphate binding"/>
    <property type="evidence" value="ECO:0007669"/>
    <property type="project" value="InterPro"/>
</dbReference>
<dbReference type="Pfam" id="PF01855">
    <property type="entry name" value="POR_N"/>
    <property type="match status" value="1"/>
</dbReference>
<dbReference type="SUPFAM" id="SSF52518">
    <property type="entry name" value="Thiamin diphosphate-binding fold (THDP-binding)"/>
    <property type="match status" value="2"/>
</dbReference>
<comment type="subunit">
    <text evidence="2">Heterodimer of the IorA and IorB subunits.</text>
</comment>
<organism evidence="17 18">
    <name type="scientific">Defluviitalea raffinosedens</name>
    <dbReference type="NCBI Taxonomy" id="1450156"/>
    <lineage>
        <taxon>Bacteria</taxon>
        <taxon>Bacillati</taxon>
        <taxon>Bacillota</taxon>
        <taxon>Clostridia</taxon>
        <taxon>Lachnospirales</taxon>
        <taxon>Defluviitaleaceae</taxon>
        <taxon>Defluviitalea</taxon>
    </lineage>
</organism>
<dbReference type="InterPro" id="IPR017721">
    <property type="entry name" value="IorA"/>
</dbReference>
<dbReference type="CDD" id="cd07034">
    <property type="entry name" value="TPP_PYR_PFOR_IOR-alpha_like"/>
    <property type="match status" value="1"/>
</dbReference>
<keyword evidence="5 14" id="KW-0813">Transport</keyword>
<gene>
    <name evidence="17" type="primary">iorA</name>
    <name evidence="17" type="ORF">GND95_07290</name>
</gene>
<dbReference type="SUPFAM" id="SSF52922">
    <property type="entry name" value="TK C-terminal domain-like"/>
    <property type="match status" value="1"/>
</dbReference>
<dbReference type="InterPro" id="IPR045025">
    <property type="entry name" value="HACL1-like"/>
</dbReference>
<evidence type="ECO:0000256" key="11">
    <source>
        <dbReference type="ARBA" id="ARBA00023014"/>
    </source>
</evidence>
<keyword evidence="7 14" id="KW-0479">Metal-binding</keyword>
<evidence type="ECO:0000256" key="14">
    <source>
        <dbReference type="PIRNR" id="PIRNR006439"/>
    </source>
</evidence>
<evidence type="ECO:0000313" key="18">
    <source>
        <dbReference type="Proteomes" id="UP000483018"/>
    </source>
</evidence>
<feature type="binding site" evidence="15">
    <location>
        <position position="554"/>
    </location>
    <ligand>
        <name>[4Fe-4S] cluster</name>
        <dbReference type="ChEBI" id="CHEBI:49883"/>
        <label>2</label>
    </ligand>
</feature>
<feature type="binding site" evidence="15">
    <location>
        <position position="537"/>
    </location>
    <ligand>
        <name>[4Fe-4S] cluster</name>
        <dbReference type="ChEBI" id="CHEBI:49883"/>
        <label>2</label>
    </ligand>
</feature>
<dbReference type="EMBL" id="WSLF01000005">
    <property type="protein sequence ID" value="KAE9634469.1"/>
    <property type="molecule type" value="Genomic_DNA"/>
</dbReference>
<keyword evidence="10 14" id="KW-0408">Iron</keyword>
<evidence type="ECO:0000313" key="17">
    <source>
        <dbReference type="EMBL" id="KAE9634469.1"/>
    </source>
</evidence>
<evidence type="ECO:0000256" key="7">
    <source>
        <dbReference type="ARBA" id="ARBA00022723"/>
    </source>
</evidence>
<name>A0A7C8HEP2_9FIRM</name>
<evidence type="ECO:0000259" key="16">
    <source>
        <dbReference type="PROSITE" id="PS51379"/>
    </source>
</evidence>
<dbReference type="EC" id="1.2.7.8" evidence="3 14"/>
<evidence type="ECO:0000256" key="6">
    <source>
        <dbReference type="ARBA" id="ARBA00022485"/>
    </source>
</evidence>
<dbReference type="PROSITE" id="PS51379">
    <property type="entry name" value="4FE4S_FER_2"/>
    <property type="match status" value="2"/>
</dbReference>
<dbReference type="AlphaFoldDB" id="A0A7C8HEP2"/>
<dbReference type="RefSeq" id="WP_158740199.1">
    <property type="nucleotide sequence ID" value="NZ_WSLF01000005.1"/>
</dbReference>
<keyword evidence="9 14" id="KW-0560">Oxidoreductase</keyword>
<comment type="caution">
    <text evidence="17">The sequence shown here is derived from an EMBL/GenBank/DDBJ whole genome shotgun (WGS) entry which is preliminary data.</text>
</comment>
<feature type="binding site" evidence="15">
    <location>
        <position position="532"/>
    </location>
    <ligand>
        <name>[4Fe-4S] cluster</name>
        <dbReference type="ChEBI" id="CHEBI:49883"/>
        <label>1</label>
    </ligand>
</feature>